<feature type="domain" description="SGNH hydrolase-type esterase" evidence="2">
    <location>
        <begin position="1017"/>
        <end position="1161"/>
    </location>
</feature>
<comment type="caution">
    <text evidence="3">The sequence shown here is derived from an EMBL/GenBank/DDBJ whole genome shotgun (WGS) entry which is preliminary data.</text>
</comment>
<dbReference type="AlphaFoldDB" id="A0A437KH49"/>
<accession>A0A437KH49</accession>
<keyword evidence="4" id="KW-1185">Reference proteome</keyword>
<dbReference type="Proteomes" id="UP000288024">
    <property type="component" value="Unassembled WGS sequence"/>
</dbReference>
<dbReference type="Pfam" id="PF13472">
    <property type="entry name" value="Lipase_GDSL_2"/>
    <property type="match status" value="1"/>
</dbReference>
<protein>
    <submittedName>
        <fullName evidence="3">DUF2479 domain-containing protein</fullName>
    </submittedName>
</protein>
<evidence type="ECO:0000259" key="1">
    <source>
        <dbReference type="Pfam" id="PF10651"/>
    </source>
</evidence>
<feature type="domain" description="BppU N-terminal" evidence="1">
    <location>
        <begin position="3"/>
        <end position="143"/>
    </location>
</feature>
<dbReference type="PANTHER" id="PTHR30383">
    <property type="entry name" value="THIOESTERASE 1/PROTEASE 1/LYSOPHOSPHOLIPASE L1"/>
    <property type="match status" value="1"/>
</dbReference>
<name>A0A437KH49_9BACI</name>
<gene>
    <name evidence="3" type="ORF">EM808_04025</name>
</gene>
<dbReference type="InterPro" id="IPR018913">
    <property type="entry name" value="BppU_N"/>
</dbReference>
<dbReference type="Gene3D" id="2.60.40.3350">
    <property type="match status" value="1"/>
</dbReference>
<reference evidence="3 4" key="1">
    <citation type="submission" date="2019-01" db="EMBL/GenBank/DDBJ databases">
        <title>Bacillus sp. M5HDSG1-1, whole genome shotgun sequence.</title>
        <authorList>
            <person name="Tuo L."/>
        </authorList>
    </citation>
    <scope>NUCLEOTIDE SEQUENCE [LARGE SCALE GENOMIC DNA]</scope>
    <source>
        <strain evidence="3 4">M5HDSG1-1</strain>
    </source>
</reference>
<dbReference type="Pfam" id="PF10651">
    <property type="entry name" value="BppU_N"/>
    <property type="match status" value="1"/>
</dbReference>
<dbReference type="SUPFAM" id="SSF52266">
    <property type="entry name" value="SGNH hydrolase"/>
    <property type="match status" value="1"/>
</dbReference>
<sequence>MDKNADLTLNISATASQYTASKIRFSTQDGGSAKLTFFLFKEGVELPLNGVTGKIAMRMADSSKFLDTVTLTDKQRGIVEYKLTQEQLKHFGQVVAELYLNYVDGQKISVHRFSFRIDQALIDTDIPVLTEYYIDDFEGLKASILSMADETMQVIESVQEDVEQAQILAEEVISLVKQNNAVRYPEYNENNISIGNKFAEIEDKKADQAFVDLQFASIVSGAPKGTYTTLSALQKAYPTGTQGVFLVIEGGHWYYWNGSAWADGGVYQASEIGKDAVTPTNIATHFNMFNQKLIQDLLYIPGYDTTTKQPTLVTSTTQFVYTIELPVRGNIDVKLPSSLTGQFMLFLDEMGLVVYNRTLSTIINETATWYTKNGTSFMTINIAALKASFPTCESIMFSYLKSDISNFYLNAHKVVKLSDYEWLDETRINTDLIDDEAVTYEKIKNEVITSDKLKQFSVKPDRLARSFDLFFPSKVVRGKALSGTVSDTDLTPVVNNNVNMGYYELLVPDKGMLTIKVMEPFIGQFIMYLGSDGKVKYRNTYTEVVGQWVNTHVLPLQDQKFNAQTNELILDCQHIKQNVKVQKILVGVSLSNIDKFYMVGEYMFSLNEFTWLEESKRNSLVLSEKNVLIDPSSDDVKLNTRIPGYNTTTLLPEYAYSQTLFTVKLKVKDFKDSFLMMGNEAATQAVTSAQRVMLYDTSGKTVRNNNFAQFTTNPAVLNVAYLLSKYPTAETIEIAFLETDTASCYLYAKKVAENTTGLQGIGFEKLSGKYNLLVSDKIVHGKRLVGYDTTPFKIATNDNENLFYTVIDNPGTGKLKISYKPELASQMVLLADKDEKYFANYYSREIETNTYPQISYVAGDGFITLDLDKLPTKNGLAPAKICIAFTYAILENYILGQGIVDLNKVEYVKPIAAQGINSTVEILTPIELVIAQDKEINIHFNNIVRYFDTDKAHVMNITNANVETGKFSRFNKSAIGTTTSEIKLFTKDRITSDLKKNISVRVVDKTAGAGAEKDVLFIGDSLTDSGVYPTEIAALFADDVMHVNLLGTRGSGLGKHEGRAGWRAWEYVNLPNGEYGTPVTNAFFNPDTQTFDFPWYMVQQGYTNVDYVFINLGTNDIGRDHHNSDTDIINSYNAMIASIKAFNPNVKILLWLPPIRALGMLGTSKQHTDYALRATKLLINTFDNKKNENIFLVPVYFNVDPENDYPFDVVPLSARNTDITTKQCKDMVHTATVGYKKMADVIYGYIKYMASLEV</sequence>
<evidence type="ECO:0000313" key="3">
    <source>
        <dbReference type="EMBL" id="RVT67651.1"/>
    </source>
</evidence>
<dbReference type="EMBL" id="RZTZ01000001">
    <property type="protein sequence ID" value="RVT67651.1"/>
    <property type="molecule type" value="Genomic_DNA"/>
</dbReference>
<evidence type="ECO:0000259" key="2">
    <source>
        <dbReference type="Pfam" id="PF13472"/>
    </source>
</evidence>
<dbReference type="InterPro" id="IPR051532">
    <property type="entry name" value="Ester_Hydrolysis_Enzymes"/>
</dbReference>
<dbReference type="InterPro" id="IPR013830">
    <property type="entry name" value="SGNH_hydro"/>
</dbReference>
<dbReference type="Gene3D" id="3.40.50.1110">
    <property type="entry name" value="SGNH hydrolase"/>
    <property type="match status" value="1"/>
</dbReference>
<organism evidence="3 4">
    <name type="scientific">Niallia taxi</name>
    <dbReference type="NCBI Taxonomy" id="2499688"/>
    <lineage>
        <taxon>Bacteria</taxon>
        <taxon>Bacillati</taxon>
        <taxon>Bacillota</taxon>
        <taxon>Bacilli</taxon>
        <taxon>Bacillales</taxon>
        <taxon>Bacillaceae</taxon>
        <taxon>Niallia</taxon>
    </lineage>
</organism>
<dbReference type="CDD" id="cd00229">
    <property type="entry name" value="SGNH_hydrolase"/>
    <property type="match status" value="1"/>
</dbReference>
<dbReference type="InterPro" id="IPR036514">
    <property type="entry name" value="SGNH_hydro_sf"/>
</dbReference>
<evidence type="ECO:0000313" key="4">
    <source>
        <dbReference type="Proteomes" id="UP000288024"/>
    </source>
</evidence>
<proteinExistence type="predicted"/>
<dbReference type="RefSeq" id="WP_127736174.1">
    <property type="nucleotide sequence ID" value="NZ_RZTZ01000001.1"/>
</dbReference>